<dbReference type="PANTHER" id="PTHR33376:SF4">
    <property type="entry name" value="SIALIC ACID-BINDING PERIPLASMIC PROTEIN SIAP"/>
    <property type="match status" value="1"/>
</dbReference>
<proteinExistence type="predicted"/>
<gene>
    <name evidence="2" type="ORF">BWP39_15735</name>
</gene>
<reference evidence="2 3" key="1">
    <citation type="submission" date="2017-01" db="EMBL/GenBank/DDBJ databases">
        <title>Whole-Genome Shotgun Sequencing of Two beta-Proteobacterial Species in Search of the Bulgecin Biosynthetic Cluster.</title>
        <authorList>
            <person name="Horsman M.E."/>
            <person name="Marous D.R."/>
            <person name="Li R."/>
            <person name="Oliver R.A."/>
            <person name="Byun B."/>
            <person name="Emrich S.J."/>
            <person name="Boggess B."/>
            <person name="Townsend C.A."/>
            <person name="Mobashery S."/>
        </authorList>
    </citation>
    <scope>NUCLEOTIDE SEQUENCE [LARGE SCALE GENOMIC DNA]</scope>
    <source>
        <strain evidence="2 3">ATCC 31363</strain>
    </source>
</reference>
<dbReference type="Pfam" id="PF03480">
    <property type="entry name" value="DctP"/>
    <property type="match status" value="1"/>
</dbReference>
<organism evidence="2 3">
    <name type="scientific">Paraburkholderia acidicola</name>
    <dbReference type="NCBI Taxonomy" id="1912599"/>
    <lineage>
        <taxon>Bacteria</taxon>
        <taxon>Pseudomonadati</taxon>
        <taxon>Pseudomonadota</taxon>
        <taxon>Betaproteobacteria</taxon>
        <taxon>Burkholderiales</taxon>
        <taxon>Burkholderiaceae</taxon>
        <taxon>Paraburkholderia</taxon>
    </lineage>
</organism>
<comment type="caution">
    <text evidence="2">The sequence shown here is derived from an EMBL/GenBank/DDBJ whole genome shotgun (WGS) entry which is preliminary data.</text>
</comment>
<dbReference type="Proteomes" id="UP000218022">
    <property type="component" value="Unassembled WGS sequence"/>
</dbReference>
<name>A0A2A4F0V7_9BURK</name>
<evidence type="ECO:0000313" key="3">
    <source>
        <dbReference type="Proteomes" id="UP000218022"/>
    </source>
</evidence>
<dbReference type="EMBL" id="MTZV01000004">
    <property type="protein sequence ID" value="PCE25979.1"/>
    <property type="molecule type" value="Genomic_DNA"/>
</dbReference>
<evidence type="ECO:0000256" key="1">
    <source>
        <dbReference type="ARBA" id="ARBA00022729"/>
    </source>
</evidence>
<evidence type="ECO:0008006" key="4">
    <source>
        <dbReference type="Google" id="ProtNLM"/>
    </source>
</evidence>
<dbReference type="PANTHER" id="PTHR33376">
    <property type="match status" value="1"/>
</dbReference>
<sequence length="354" mass="38383">MELCSVLMLALSVLFLCAISSIGYGAERDLRWTVETAYPRDTAAGEAVDDFARALTQASAGTVKVRSQFDTATGLDDIHMPVRGGDAVIASVLFASDLVPASPVFQLSTLPFDVRSVGDAQQLARLAATRYRNALASSGYLLLMVVPWPPTGIWTRAPLATPDALSAARVRTYDQVSRNVFSSVSGEAVTLPIRDTVRELADGKVDAVLSSGDGEAGRIYAKHLRNFTAIRYAYPLSFMVMRQAAFEALPLDIQRSVLSAATETEAQLWKDLPSRIRRNSDQMQQMGIQVTDGGNAVMTSALRAAGDHEIESWRERVSPEDKEIMKTYETRCHPSADAECATAQFSGSAAHESD</sequence>
<dbReference type="GO" id="GO:0055085">
    <property type="term" value="P:transmembrane transport"/>
    <property type="evidence" value="ECO:0007669"/>
    <property type="project" value="InterPro"/>
</dbReference>
<dbReference type="NCBIfam" id="NF037995">
    <property type="entry name" value="TRAP_S1"/>
    <property type="match status" value="1"/>
</dbReference>
<accession>A0A2A4F0V7</accession>
<dbReference type="AlphaFoldDB" id="A0A2A4F0V7"/>
<keyword evidence="1" id="KW-0732">Signal</keyword>
<dbReference type="Gene3D" id="3.40.190.170">
    <property type="entry name" value="Bacterial extracellular solute-binding protein, family 7"/>
    <property type="match status" value="1"/>
</dbReference>
<dbReference type="InterPro" id="IPR038404">
    <property type="entry name" value="TRAP_DctP_sf"/>
</dbReference>
<dbReference type="InterPro" id="IPR018389">
    <property type="entry name" value="DctP_fam"/>
</dbReference>
<evidence type="ECO:0000313" key="2">
    <source>
        <dbReference type="EMBL" id="PCE25979.1"/>
    </source>
</evidence>
<dbReference type="RefSeq" id="WP_096721649.1">
    <property type="nucleotide sequence ID" value="NZ_MTZV01000004.1"/>
</dbReference>
<protein>
    <recommendedName>
        <fullName evidence="4">TRAP-type C4-dicarboxylate transport system substrate-binding protein</fullName>
    </recommendedName>
</protein>